<dbReference type="Proteomes" id="UP001219037">
    <property type="component" value="Chromosome"/>
</dbReference>
<keyword evidence="1" id="KW-0378">Hydrolase</keyword>
<keyword evidence="2" id="KW-1133">Transmembrane helix</keyword>
<dbReference type="InterPro" id="IPR053465">
    <property type="entry name" value="Sortase_Class_E"/>
</dbReference>
<evidence type="ECO:0000256" key="2">
    <source>
        <dbReference type="SAM" id="Phobius"/>
    </source>
</evidence>
<dbReference type="RefSeq" id="WP_278157744.1">
    <property type="nucleotide sequence ID" value="NZ_CP121252.1"/>
</dbReference>
<keyword evidence="2" id="KW-0472">Membrane</keyword>
<organism evidence="3 4">
    <name type="scientific">Citricoccus muralis</name>
    <dbReference type="NCBI Taxonomy" id="169134"/>
    <lineage>
        <taxon>Bacteria</taxon>
        <taxon>Bacillati</taxon>
        <taxon>Actinomycetota</taxon>
        <taxon>Actinomycetes</taxon>
        <taxon>Micrococcales</taxon>
        <taxon>Micrococcaceae</taxon>
        <taxon>Citricoccus</taxon>
    </lineage>
</organism>
<keyword evidence="2" id="KW-0812">Transmembrane</keyword>
<dbReference type="Pfam" id="PF04203">
    <property type="entry name" value="Sortase"/>
    <property type="match status" value="1"/>
</dbReference>
<evidence type="ECO:0000313" key="4">
    <source>
        <dbReference type="Proteomes" id="UP001219037"/>
    </source>
</evidence>
<dbReference type="SUPFAM" id="SSF63817">
    <property type="entry name" value="Sortase"/>
    <property type="match status" value="1"/>
</dbReference>
<dbReference type="InterPro" id="IPR023365">
    <property type="entry name" value="Sortase_dom-sf"/>
</dbReference>
<evidence type="ECO:0000256" key="1">
    <source>
        <dbReference type="ARBA" id="ARBA00022801"/>
    </source>
</evidence>
<dbReference type="EMBL" id="CP121252">
    <property type="protein sequence ID" value="WFP16646.1"/>
    <property type="molecule type" value="Genomic_DNA"/>
</dbReference>
<evidence type="ECO:0000313" key="3">
    <source>
        <dbReference type="EMBL" id="WFP16646.1"/>
    </source>
</evidence>
<feature type="transmembrane region" description="Helical" evidence="2">
    <location>
        <begin position="7"/>
        <end position="32"/>
    </location>
</feature>
<accession>A0ABY8H6U4</accession>
<reference evidence="3 4" key="1">
    <citation type="submission" date="2023-04" db="EMBL/GenBank/DDBJ databases">
        <title>Funneling lignin-derived compounds into biodiesel using alkali-halophilic Citricoccus sp. P2.</title>
        <authorList>
            <person name="Luo C.-B."/>
        </authorList>
    </citation>
    <scope>NUCLEOTIDE SEQUENCE [LARGE SCALE GENOMIC DNA]</scope>
    <source>
        <strain evidence="3 4">P2</strain>
    </source>
</reference>
<keyword evidence="4" id="KW-1185">Reference proteome</keyword>
<dbReference type="NCBIfam" id="NF033747">
    <property type="entry name" value="class_E_sortase"/>
    <property type="match status" value="1"/>
</dbReference>
<proteinExistence type="predicted"/>
<dbReference type="CDD" id="cd05830">
    <property type="entry name" value="Sortase_E"/>
    <property type="match status" value="1"/>
</dbReference>
<sequence>MSKRPTVVSVLGELLITVGVFLLLFVAWELWWTDIAAGREQESVRNEVVQQWEPDTDYEGEGADPAVVNGSGAWGFLYVPRLGAEWSVPVADGVGSDVIDRGLMGRYDVASLPGEEGNLSLAGHRQTHGSILWDLDQVVEGDVMYVQTANGWWVYRTVQNHIVAPTQTEVLDPNPLDPGGPASGRWLTLTTCHPLFSTRERMVTHAEYVSFIPTSQGPPEAIADAVAKNGTPELEPQAAGRT</sequence>
<dbReference type="NCBIfam" id="TIGR01076">
    <property type="entry name" value="sortase_fam"/>
    <property type="match status" value="1"/>
</dbReference>
<dbReference type="InterPro" id="IPR005754">
    <property type="entry name" value="Sortase"/>
</dbReference>
<gene>
    <name evidence="3" type="ORF">P8192_00525</name>
</gene>
<name>A0ABY8H6U4_9MICC</name>
<dbReference type="Gene3D" id="2.40.260.10">
    <property type="entry name" value="Sortase"/>
    <property type="match status" value="1"/>
</dbReference>
<dbReference type="InterPro" id="IPR042003">
    <property type="entry name" value="Sortase_E"/>
</dbReference>
<protein>
    <submittedName>
        <fullName evidence="3">Class E sortase</fullName>
    </submittedName>
</protein>